<feature type="domain" description="Acyl-CoA oxidase C-alpha1" evidence="1">
    <location>
        <begin position="267"/>
        <end position="399"/>
    </location>
</feature>
<dbReference type="AlphaFoldDB" id="A0A4R0RR66"/>
<accession>A0A4R0RR66</accession>
<dbReference type="InterPro" id="IPR036250">
    <property type="entry name" value="AcylCo_DH-like_C"/>
</dbReference>
<dbReference type="SUPFAM" id="SSF56645">
    <property type="entry name" value="Acyl-CoA dehydrogenase NM domain-like"/>
    <property type="match status" value="1"/>
</dbReference>
<gene>
    <name evidence="2" type="ORF">EIP91_011783</name>
</gene>
<dbReference type="InterPro" id="IPR012258">
    <property type="entry name" value="Acyl-CoA_oxidase"/>
</dbReference>
<dbReference type="OrthoDB" id="538336at2759"/>
<dbReference type="GO" id="GO:0055088">
    <property type="term" value="P:lipid homeostasis"/>
    <property type="evidence" value="ECO:0007669"/>
    <property type="project" value="TreeGrafter"/>
</dbReference>
<protein>
    <recommendedName>
        <fullName evidence="1">Acyl-CoA oxidase C-alpha1 domain-containing protein</fullName>
    </recommendedName>
</protein>
<evidence type="ECO:0000259" key="1">
    <source>
        <dbReference type="Pfam" id="PF22924"/>
    </source>
</evidence>
<dbReference type="Pfam" id="PF22924">
    <property type="entry name" value="ACOX_C_alpha1"/>
    <property type="match status" value="1"/>
</dbReference>
<comment type="caution">
    <text evidence="2">The sequence shown here is derived from an EMBL/GenBank/DDBJ whole genome shotgun (WGS) entry which is preliminary data.</text>
</comment>
<evidence type="ECO:0000313" key="3">
    <source>
        <dbReference type="Proteomes" id="UP000292702"/>
    </source>
</evidence>
<dbReference type="InterPro" id="IPR009100">
    <property type="entry name" value="AcylCoA_DH/oxidase_NM_dom_sf"/>
</dbReference>
<dbReference type="SUPFAM" id="SSF47203">
    <property type="entry name" value="Acyl-CoA dehydrogenase C-terminal domain-like"/>
    <property type="match status" value="1"/>
</dbReference>
<dbReference type="InterPro" id="IPR055060">
    <property type="entry name" value="ACOX_C_alpha1"/>
</dbReference>
<proteinExistence type="predicted"/>
<dbReference type="GO" id="GO:0005504">
    <property type="term" value="F:fatty acid binding"/>
    <property type="evidence" value="ECO:0007669"/>
    <property type="project" value="TreeGrafter"/>
</dbReference>
<dbReference type="GO" id="GO:0005777">
    <property type="term" value="C:peroxisome"/>
    <property type="evidence" value="ECO:0007669"/>
    <property type="project" value="InterPro"/>
</dbReference>
<dbReference type="STRING" id="92696.A0A4R0RR66"/>
<dbReference type="GO" id="GO:0003997">
    <property type="term" value="F:acyl-CoA oxidase activity"/>
    <property type="evidence" value="ECO:0007669"/>
    <property type="project" value="InterPro"/>
</dbReference>
<sequence length="996" mass="111104">MPSSSSVDTMPSTLALAKSFPYRLLTSHASTQERTSAIYQRMRALIRTYGLTINDILNLTPKFWALHMDLIAGKDGGVMMLLSIQLNLVAGTIAPFARERPELRPVLQQILNCDVSAQFMLSEIGHGLDARNLKTTATLQPDGSYILNSPTRTAAKYMPPTGPVDDMPRIGLVFARLVVNGEDRGIRPFLTPLSNGKEMYKGITIQYMPIRAGTNPVDHAITHFDHIPLGKEALIGSIDKPRDPRESFLDVTWRVSVGSLAMSVFSVPMLTVATYIAGKYSIRRTVTGPDGKPLPIISFRTQQLPIFHALAQSFVLKAYALEATRTFSEFEGDIRVRRGLGACIKSIMVHHAQSSLYDLAERCGAHGLYEHNQIIQLQLDLRGQSIAEGDALALSIRLGSELLIGRYEMPQPTYPNSYLARHERGFAEQARKLMKSFTTGHRGDEFSRLILPLCQPYVEAIGHRMAYEFAVKAHVDKNLIDLYVVNVIKRDVGWYVEHAGLTQREITAMEDRAVTALMPKLEDILESTGAGPYVHAPILTEESWWKFMDGLPELTGNATPTMFEEMKGKAPTLKLPPELVDLIIDQCWGDTNTLRAVSLASKTCMARARLNLFHTVVVGSRLTPKNDKLYHLLPAFSNILLHAGPSIRLSVRIFELQGGFPTFSSLYIVLSQLPRLHQLTLRHAFIGHLGDPPATQRSSPNPIFDYLHSLEILECESNELKELFDVIRLYRSIGKLTIFGAEVLMAPFSPVALQPPDARNIFNVNELSWSPDSHVTLAQEVATIFGFHLAELIDGSKLEVLRMSATLTPSYPNVNASCSRLLNQAAPYLRRLAICPTEFPIIANGWRAPPITSNHLNLSSCDNVHTISFAFLLFFSEHIVIWPSVFDILLPLVSSVTLHTIEMTFTLPLKNGTELFGDCLETFIIAFQDPRWAAVEQVLREKPRGTPRHLILELRKGSDRWCGTASELQQIRKVLSIHGITDVSLQGAREQDMERS</sequence>
<dbReference type="GO" id="GO:0071949">
    <property type="term" value="F:FAD binding"/>
    <property type="evidence" value="ECO:0007669"/>
    <property type="project" value="InterPro"/>
</dbReference>
<dbReference type="EMBL" id="RWJN01000081">
    <property type="protein sequence ID" value="TCD67919.1"/>
    <property type="molecule type" value="Genomic_DNA"/>
</dbReference>
<name>A0A4R0RR66_9APHY</name>
<dbReference type="PANTHER" id="PTHR10909">
    <property type="entry name" value="ELECTRON TRANSPORT OXIDOREDUCTASE"/>
    <property type="match status" value="1"/>
</dbReference>
<dbReference type="Gene3D" id="1.20.140.10">
    <property type="entry name" value="Butyryl-CoA Dehydrogenase, subunit A, domain 3"/>
    <property type="match status" value="1"/>
</dbReference>
<reference evidence="2 3" key="1">
    <citation type="submission" date="2018-11" db="EMBL/GenBank/DDBJ databases">
        <title>Genome assembly of Steccherinum ochraceum LE-BIN_3174, the white-rot fungus of the Steccherinaceae family (The Residual Polyporoid clade, Polyporales, Basidiomycota).</title>
        <authorList>
            <person name="Fedorova T.V."/>
            <person name="Glazunova O.A."/>
            <person name="Landesman E.O."/>
            <person name="Moiseenko K.V."/>
            <person name="Psurtseva N.V."/>
            <person name="Savinova O.S."/>
            <person name="Shakhova N.V."/>
            <person name="Tyazhelova T.V."/>
            <person name="Vasina D.V."/>
        </authorList>
    </citation>
    <scope>NUCLEOTIDE SEQUENCE [LARGE SCALE GENOMIC DNA]</scope>
    <source>
        <strain evidence="2 3">LE-BIN_3174</strain>
    </source>
</reference>
<keyword evidence="3" id="KW-1185">Reference proteome</keyword>
<dbReference type="Proteomes" id="UP000292702">
    <property type="component" value="Unassembled WGS sequence"/>
</dbReference>
<dbReference type="InterPro" id="IPR046373">
    <property type="entry name" value="Acyl-CoA_Oxase/DH_mid-dom_sf"/>
</dbReference>
<dbReference type="Gene3D" id="2.40.110.10">
    <property type="entry name" value="Butyryl-CoA Dehydrogenase, subunit A, domain 2"/>
    <property type="match status" value="1"/>
</dbReference>
<dbReference type="PANTHER" id="PTHR10909:SF382">
    <property type="entry name" value="ACYL-COENZYME A OXIDASE"/>
    <property type="match status" value="1"/>
</dbReference>
<evidence type="ECO:0000313" key="2">
    <source>
        <dbReference type="EMBL" id="TCD67919.1"/>
    </source>
</evidence>
<organism evidence="2 3">
    <name type="scientific">Steccherinum ochraceum</name>
    <dbReference type="NCBI Taxonomy" id="92696"/>
    <lineage>
        <taxon>Eukaryota</taxon>
        <taxon>Fungi</taxon>
        <taxon>Dikarya</taxon>
        <taxon>Basidiomycota</taxon>
        <taxon>Agaricomycotina</taxon>
        <taxon>Agaricomycetes</taxon>
        <taxon>Polyporales</taxon>
        <taxon>Steccherinaceae</taxon>
        <taxon>Steccherinum</taxon>
    </lineage>
</organism>
<dbReference type="GO" id="GO:0033540">
    <property type="term" value="P:fatty acid beta-oxidation using acyl-CoA oxidase"/>
    <property type="evidence" value="ECO:0007669"/>
    <property type="project" value="TreeGrafter"/>
</dbReference>